<keyword evidence="4" id="KW-0804">Transcription</keyword>
<feature type="region of interest" description="Disordered" evidence="5">
    <location>
        <begin position="30"/>
        <end position="50"/>
    </location>
</feature>
<evidence type="ECO:0000256" key="4">
    <source>
        <dbReference type="ARBA" id="ARBA00023163"/>
    </source>
</evidence>
<dbReference type="Pfam" id="PF04545">
    <property type="entry name" value="Sigma70_r4"/>
    <property type="match status" value="1"/>
</dbReference>
<evidence type="ECO:0000256" key="1">
    <source>
        <dbReference type="ARBA" id="ARBA00023015"/>
    </source>
</evidence>
<evidence type="ECO:0000256" key="2">
    <source>
        <dbReference type="ARBA" id="ARBA00023082"/>
    </source>
</evidence>
<evidence type="ECO:0000313" key="8">
    <source>
        <dbReference type="Proteomes" id="UP000229030"/>
    </source>
</evidence>
<protein>
    <submittedName>
        <fullName evidence="7">RNA polymerase sigma factor RpoD</fullName>
    </submittedName>
</protein>
<name>A0A2M7DD73_9BACT</name>
<dbReference type="GO" id="GO:0006352">
    <property type="term" value="P:DNA-templated transcription initiation"/>
    <property type="evidence" value="ECO:0007669"/>
    <property type="project" value="InterPro"/>
</dbReference>
<keyword evidence="1" id="KW-0805">Transcription regulation</keyword>
<dbReference type="PRINTS" id="PR00046">
    <property type="entry name" value="SIGMA70FCT"/>
</dbReference>
<evidence type="ECO:0000256" key="3">
    <source>
        <dbReference type="ARBA" id="ARBA00023125"/>
    </source>
</evidence>
<dbReference type="InterPro" id="IPR000943">
    <property type="entry name" value="RNA_pol_sigma70"/>
</dbReference>
<evidence type="ECO:0000259" key="6">
    <source>
        <dbReference type="PROSITE" id="PS00715"/>
    </source>
</evidence>
<dbReference type="SUPFAM" id="SSF88659">
    <property type="entry name" value="Sigma3 and sigma4 domains of RNA polymerase sigma factors"/>
    <property type="match status" value="1"/>
</dbReference>
<sequence>MKLEHYYILPKVIKSIKRRWDKMTVEIEREELEEESEDEGMEESEESPLPLDDSTYNSFNSLYYLDPSIAFYLQAIDKFPLLTKKEERALTLEIAELQTILSQLSEPEEERLLQLRQKMVCANLRLVVKIAKKYRGIMDFLDLIQEGSIGLITAVRKFDPSKGCKFSTYAHWWIKQAILRAIENKAETIRFPAHIRTEIKNVREARDLGEENEEITVFNLLKKEYSQDQVQKILQAGKLWHPNSLDSFISNREGKNRTLGDITEDSGPSPETEASSNDLREKLNQILDELPKRESDILKLRFGWDNNDPQTLEQIAQMFGGISRERVRQLETQAIKRLKHPARAKKLAELRDYLEE</sequence>
<dbReference type="InterPro" id="IPR013324">
    <property type="entry name" value="RNA_pol_sigma_r3/r4-like"/>
</dbReference>
<organism evidence="7 8">
    <name type="scientific">bacterium (Candidatus Gribaldobacteria) CG02_land_8_20_14_3_00_41_15</name>
    <dbReference type="NCBI Taxonomy" id="2014270"/>
    <lineage>
        <taxon>Bacteria</taxon>
        <taxon>Candidatus Gribaldobacteria</taxon>
    </lineage>
</organism>
<accession>A0A2M7DD73</accession>
<proteinExistence type="predicted"/>
<dbReference type="InterPro" id="IPR007627">
    <property type="entry name" value="RNA_pol_sigma70_r2"/>
</dbReference>
<dbReference type="InterPro" id="IPR036388">
    <property type="entry name" value="WH-like_DNA-bd_sf"/>
</dbReference>
<evidence type="ECO:0000256" key="5">
    <source>
        <dbReference type="SAM" id="MobiDB-lite"/>
    </source>
</evidence>
<feature type="region of interest" description="Disordered" evidence="5">
    <location>
        <begin position="257"/>
        <end position="278"/>
    </location>
</feature>
<dbReference type="GO" id="GO:0016987">
    <property type="term" value="F:sigma factor activity"/>
    <property type="evidence" value="ECO:0007669"/>
    <property type="project" value="UniProtKB-KW"/>
</dbReference>
<reference evidence="8" key="1">
    <citation type="submission" date="2017-09" db="EMBL/GenBank/DDBJ databases">
        <title>Depth-based differentiation of microbial function through sediment-hosted aquifers and enrichment of novel symbionts in the deep terrestrial subsurface.</title>
        <authorList>
            <person name="Probst A.J."/>
            <person name="Ladd B."/>
            <person name="Jarett J.K."/>
            <person name="Geller-Mcgrath D.E."/>
            <person name="Sieber C.M.K."/>
            <person name="Emerson J.B."/>
            <person name="Anantharaman K."/>
            <person name="Thomas B.C."/>
            <person name="Malmstrom R."/>
            <person name="Stieglmeier M."/>
            <person name="Klingl A."/>
            <person name="Woyke T."/>
            <person name="Ryan C.M."/>
            <person name="Banfield J.F."/>
        </authorList>
    </citation>
    <scope>NUCLEOTIDE SEQUENCE [LARGE SCALE GENOMIC DNA]</scope>
</reference>
<dbReference type="SUPFAM" id="SSF88946">
    <property type="entry name" value="Sigma2 domain of RNA polymerase sigma factors"/>
    <property type="match status" value="1"/>
</dbReference>
<dbReference type="GO" id="GO:0003677">
    <property type="term" value="F:DNA binding"/>
    <property type="evidence" value="ECO:0007669"/>
    <property type="project" value="UniProtKB-KW"/>
</dbReference>
<dbReference type="Gene3D" id="1.10.10.10">
    <property type="entry name" value="Winged helix-like DNA-binding domain superfamily/Winged helix DNA-binding domain"/>
    <property type="match status" value="1"/>
</dbReference>
<dbReference type="EMBL" id="PETV01000090">
    <property type="protein sequence ID" value="PIV46798.1"/>
    <property type="molecule type" value="Genomic_DNA"/>
</dbReference>
<dbReference type="PANTHER" id="PTHR30603">
    <property type="entry name" value="RNA POLYMERASE SIGMA FACTOR RPO"/>
    <property type="match status" value="1"/>
</dbReference>
<evidence type="ECO:0000313" key="7">
    <source>
        <dbReference type="EMBL" id="PIV46798.1"/>
    </source>
</evidence>
<dbReference type="CDD" id="cd06171">
    <property type="entry name" value="Sigma70_r4"/>
    <property type="match status" value="1"/>
</dbReference>
<dbReference type="InterPro" id="IPR014284">
    <property type="entry name" value="RNA_pol_sigma-70_dom"/>
</dbReference>
<dbReference type="InterPro" id="IPR007630">
    <property type="entry name" value="RNA_pol_sigma70_r4"/>
</dbReference>
<dbReference type="InterPro" id="IPR013325">
    <property type="entry name" value="RNA_pol_sigma_r2"/>
</dbReference>
<dbReference type="AlphaFoldDB" id="A0A2M7DD73"/>
<feature type="compositionally biased region" description="Acidic residues" evidence="5">
    <location>
        <begin position="30"/>
        <end position="46"/>
    </location>
</feature>
<dbReference type="Gene3D" id="1.10.601.10">
    <property type="entry name" value="RNA Polymerase Primary Sigma Factor"/>
    <property type="match status" value="1"/>
</dbReference>
<keyword evidence="3" id="KW-0238">DNA-binding</keyword>
<comment type="caution">
    <text evidence="7">The sequence shown here is derived from an EMBL/GenBank/DDBJ whole genome shotgun (WGS) entry which is preliminary data.</text>
</comment>
<gene>
    <name evidence="7" type="ORF">COS21_03420</name>
</gene>
<dbReference type="NCBIfam" id="TIGR02937">
    <property type="entry name" value="sigma70-ECF"/>
    <property type="match status" value="1"/>
</dbReference>
<dbReference type="PROSITE" id="PS00715">
    <property type="entry name" value="SIGMA70_1"/>
    <property type="match status" value="1"/>
</dbReference>
<feature type="domain" description="RNA polymerase sigma-70" evidence="6">
    <location>
        <begin position="142"/>
        <end position="155"/>
    </location>
</feature>
<dbReference type="Pfam" id="PF04542">
    <property type="entry name" value="Sigma70_r2"/>
    <property type="match status" value="1"/>
</dbReference>
<keyword evidence="2" id="KW-0731">Sigma factor</keyword>
<dbReference type="Proteomes" id="UP000229030">
    <property type="component" value="Unassembled WGS sequence"/>
</dbReference>
<dbReference type="PANTHER" id="PTHR30603:SF47">
    <property type="entry name" value="RNA POLYMERASE SIGMA FACTOR SIGD, CHLOROPLASTIC"/>
    <property type="match status" value="1"/>
</dbReference>
<dbReference type="InterPro" id="IPR050239">
    <property type="entry name" value="Sigma-70_RNA_pol_init_factors"/>
</dbReference>